<dbReference type="GO" id="GO:0005774">
    <property type="term" value="C:vacuolar membrane"/>
    <property type="evidence" value="ECO:0007669"/>
    <property type="project" value="UniProtKB-SubCell"/>
</dbReference>
<dbReference type="GO" id="GO:1990130">
    <property type="term" value="C:GATOR1 complex"/>
    <property type="evidence" value="ECO:0007669"/>
    <property type="project" value="TreeGrafter"/>
</dbReference>
<dbReference type="InterPro" id="IPR048255">
    <property type="entry name" value="IML1_N"/>
</dbReference>
<dbReference type="CDD" id="cd04449">
    <property type="entry name" value="DEP_DEPDC5-like"/>
    <property type="match status" value="1"/>
</dbReference>
<gene>
    <name evidence="9" type="ORF">BDK51DRAFT_18831</name>
</gene>
<dbReference type="InterPro" id="IPR036390">
    <property type="entry name" value="WH_DNA-bd_sf"/>
</dbReference>
<comment type="subcellular location">
    <subcellularLocation>
        <location evidence="1">Vacuole membrane</location>
        <topology evidence="1">Peripheral membrane protein</topology>
    </subcellularLocation>
</comment>
<feature type="compositionally biased region" description="Basic and acidic residues" evidence="7">
    <location>
        <begin position="449"/>
        <end position="472"/>
    </location>
</feature>
<feature type="non-terminal residue" evidence="9">
    <location>
        <position position="1476"/>
    </location>
</feature>
<keyword evidence="5" id="KW-0926">Vacuole</keyword>
<evidence type="ECO:0000256" key="1">
    <source>
        <dbReference type="ARBA" id="ARBA00004148"/>
    </source>
</evidence>
<name>A0A4P9WL91_9FUNG</name>
<dbReference type="InterPro" id="IPR027244">
    <property type="entry name" value="IML1"/>
</dbReference>
<evidence type="ECO:0000313" key="10">
    <source>
        <dbReference type="Proteomes" id="UP000269721"/>
    </source>
</evidence>
<evidence type="ECO:0000256" key="3">
    <source>
        <dbReference type="ARBA" id="ARBA00018529"/>
    </source>
</evidence>
<dbReference type="Pfam" id="PF24438">
    <property type="entry name" value="IML1_N_fung"/>
    <property type="match status" value="1"/>
</dbReference>
<feature type="compositionally biased region" description="Low complexity" evidence="7">
    <location>
        <begin position="419"/>
        <end position="439"/>
    </location>
</feature>
<feature type="region of interest" description="Disordered" evidence="7">
    <location>
        <begin position="419"/>
        <end position="472"/>
    </location>
</feature>
<keyword evidence="6" id="KW-0472">Membrane</keyword>
<dbReference type="PANTHER" id="PTHR13179">
    <property type="entry name" value="DEP DOMAIN CONTAINING PROTEIN 5"/>
    <property type="match status" value="1"/>
</dbReference>
<dbReference type="GO" id="GO:1904262">
    <property type="term" value="P:negative regulation of TORC1 signaling"/>
    <property type="evidence" value="ECO:0007669"/>
    <property type="project" value="TreeGrafter"/>
</dbReference>
<evidence type="ECO:0000259" key="8">
    <source>
        <dbReference type="PROSITE" id="PS50186"/>
    </source>
</evidence>
<evidence type="ECO:0000256" key="7">
    <source>
        <dbReference type="SAM" id="MobiDB-lite"/>
    </source>
</evidence>
<feature type="region of interest" description="Disordered" evidence="7">
    <location>
        <begin position="39"/>
        <end position="62"/>
    </location>
</feature>
<organism evidence="9 10">
    <name type="scientific">Blyttiomyces helicus</name>
    <dbReference type="NCBI Taxonomy" id="388810"/>
    <lineage>
        <taxon>Eukaryota</taxon>
        <taxon>Fungi</taxon>
        <taxon>Fungi incertae sedis</taxon>
        <taxon>Chytridiomycota</taxon>
        <taxon>Chytridiomycota incertae sedis</taxon>
        <taxon>Chytridiomycetes</taxon>
        <taxon>Chytridiomycetes incertae sedis</taxon>
        <taxon>Blyttiomyces</taxon>
    </lineage>
</organism>
<dbReference type="Pfam" id="PF00610">
    <property type="entry name" value="DEP"/>
    <property type="match status" value="1"/>
</dbReference>
<dbReference type="OrthoDB" id="39497at2759"/>
<dbReference type="GO" id="GO:0035556">
    <property type="term" value="P:intracellular signal transduction"/>
    <property type="evidence" value="ECO:0007669"/>
    <property type="project" value="InterPro"/>
</dbReference>
<dbReference type="InterPro" id="IPR000591">
    <property type="entry name" value="DEP_dom"/>
</dbReference>
<reference evidence="10" key="1">
    <citation type="journal article" date="2018" name="Nat. Microbiol.">
        <title>Leveraging single-cell genomics to expand the fungal tree of life.</title>
        <authorList>
            <person name="Ahrendt S.R."/>
            <person name="Quandt C.A."/>
            <person name="Ciobanu D."/>
            <person name="Clum A."/>
            <person name="Salamov A."/>
            <person name="Andreopoulos B."/>
            <person name="Cheng J.F."/>
            <person name="Woyke T."/>
            <person name="Pelin A."/>
            <person name="Henrissat B."/>
            <person name="Reynolds N.K."/>
            <person name="Benny G.L."/>
            <person name="Smith M.E."/>
            <person name="James T.Y."/>
            <person name="Grigoriev I.V."/>
        </authorList>
    </citation>
    <scope>NUCLEOTIDE SEQUENCE [LARGE SCALE GENOMIC DNA]</scope>
</reference>
<evidence type="ECO:0000256" key="6">
    <source>
        <dbReference type="ARBA" id="ARBA00023136"/>
    </source>
</evidence>
<dbReference type="SUPFAM" id="SSF46785">
    <property type="entry name" value="Winged helix' DNA-binding domain"/>
    <property type="match status" value="1"/>
</dbReference>
<dbReference type="GO" id="GO:0005096">
    <property type="term" value="F:GTPase activator activity"/>
    <property type="evidence" value="ECO:0007669"/>
    <property type="project" value="InterPro"/>
</dbReference>
<dbReference type="Pfam" id="PF19418">
    <property type="entry name" value="DEPDC5_CTD"/>
    <property type="match status" value="1"/>
</dbReference>
<feature type="domain" description="DEP" evidence="8">
    <location>
        <begin position="1248"/>
        <end position="1323"/>
    </location>
</feature>
<dbReference type="EMBL" id="KZ994350">
    <property type="protein sequence ID" value="RKO93162.1"/>
    <property type="molecule type" value="Genomic_DNA"/>
</dbReference>
<sequence>MSSHRLFCWIHDERFSKHDVVVNPDYVPGARLGDLLEIFHPDDPPPAGPGARKPGPRNTVVGGGNKGKRLVLQISVRASPSFIPNASPPSAEQISVAQHIAALFELQARTNVIVRKVEKEYLLSDHVELSFRDQYIGRGDMWRLKTTLVGTCVHRGKKLLSLGIRAQVKNIYVNGKSVSCGYIGETSKTVFRSETAKYFIFIQMSKEMWEFDEDGDVFFEKCVHGFLPELFTKWKDLGANHVVSIVLFARIFYTEQAAADVFEDPVPLSRDPAGRPYRDFYRVVVDWEIRPDWTQVLIPLKKEFFRFRRDVLQQNDGEGSTILSGHISSSSEGNVLEAINLALNPFDKHYIDRDLLRTGLLIVVVTPGPGLFEVDKKLCRLTTQRMIDNGIGLDLVCLSKPPLYTVPLFQFTSKEMSPASVLPSATPSSSYSGPTTTTTGADQAQHPDGSMERRVHQALGKEKSYEKAGMADKAERKIDAWDPLYFDDAAPDSPERTYFTIPHWVDCSFWNRSSGRSQAANSMRFPLRCKMYEVQMMGVMEKVGSSIIVPYLDAHPPVSGDAATATSTAVDPDPAWVRGVGATAGVGDVLPRPVAPVLDYDRYDDAAFQYESAQTGKLRNISLASVTGGYESDASSKSRALSAMAADMTGRGGGMLTSLNVSISPDGSATSAARPYYRPGDTIRSLESDILRFNLSTDESETLTSEDRVALLRARARIEQISSPMHPAAMPIDGAESRLSQLGDSEELISASTSLAPIRIRSQHYRGSHRDRMMDGHVSALPLRNSYSGPESFKGGSSPLADYAARNMAKLSPGKSMILPPVPAPRNPIRQNFINPCNPSRNVVRLSSSIRRWQHVFPRAILPNNRSGAYLNWKSLCTPACLPLTTDFFPTMEELSEFYQEYIHTVSPADDVTPYQDEAANEQKRVEALLVELISQRLAQGFQFIQSPMLDATQKGGSGSSTDSVGPSGGGALSAFARQPSPEKQISVHLAPSTIPDPLPLPQATTGPYYLSLGDHVHKLSYSGKNLEIKRYVRRIAYNTDPLPYVCCIWPKNMDFYTPKTVSFSYPQLASYNWNYLDHLISGYQDEMTDALRFWRTRFLLVPMETIPQSNSLMNPSNENLDEEELRLAGFNKFIEQFEKARWVQPHEEEDLRRGKKWTKGERTVNIQFTTFNTSAYVRNELMVDEAERESGDRLSRRGSIASLGGSVGGGSSAGAAKDAAFASTGSGGADRLLRTSPLQQIATAMLAPDGVKFEDRRWHFRLYENVFVGSECVEWILRSFSDVETREDAIEFGNELLERGFFEHANRKHRFLDGYYYYRLKPEYTKEARGAKAGGASVWFARLKERASSESSLVDGSGTITAPTTAPSSPPTPSLLLHTQIPPNLRATLASSTLVSTRRVELSRREVIDLDPQRKSPRREMALLHYDTVHNPRNCYHFQLHWLVCTARLIEDLLQSWARVAEKCGLKLVEAPVEQ</sequence>
<proteinExistence type="inferred from homology"/>
<dbReference type="PROSITE" id="PS50186">
    <property type="entry name" value="DEP"/>
    <property type="match status" value="1"/>
</dbReference>
<dbReference type="PANTHER" id="PTHR13179:SF8">
    <property type="entry name" value="GATOR COMPLEX PROTEIN DEPDC5"/>
    <property type="match status" value="1"/>
</dbReference>
<dbReference type="InterPro" id="IPR057068">
    <property type="entry name" value="IML1_N_fung"/>
</dbReference>
<evidence type="ECO:0000256" key="5">
    <source>
        <dbReference type="ARBA" id="ARBA00022554"/>
    </source>
</evidence>
<evidence type="ECO:0000256" key="4">
    <source>
        <dbReference type="ARBA" id="ARBA00021881"/>
    </source>
</evidence>
<evidence type="ECO:0000313" key="9">
    <source>
        <dbReference type="EMBL" id="RKO93162.1"/>
    </source>
</evidence>
<dbReference type="InterPro" id="IPR036388">
    <property type="entry name" value="WH-like_DNA-bd_sf"/>
</dbReference>
<dbReference type="GO" id="GO:0010508">
    <property type="term" value="P:positive regulation of autophagy"/>
    <property type="evidence" value="ECO:0007669"/>
    <property type="project" value="TreeGrafter"/>
</dbReference>
<dbReference type="Proteomes" id="UP000269721">
    <property type="component" value="Unassembled WGS sequence"/>
</dbReference>
<dbReference type="Pfam" id="PF12257">
    <property type="entry name" value="IML1"/>
    <property type="match status" value="1"/>
</dbReference>
<dbReference type="Gene3D" id="1.10.10.10">
    <property type="entry name" value="Winged helix-like DNA-binding domain superfamily/Winged helix DNA-binding domain"/>
    <property type="match status" value="1"/>
</dbReference>
<protein>
    <recommendedName>
        <fullName evidence="3">Vacuolar membrane-associated protein IML1</fullName>
    </recommendedName>
    <alternativeName>
        <fullName evidence="4">Vacuolar membrane-associated protein iml1</fullName>
    </alternativeName>
</protein>
<keyword evidence="10" id="KW-1185">Reference proteome</keyword>
<feature type="region of interest" description="Disordered" evidence="7">
    <location>
        <begin position="953"/>
        <end position="974"/>
    </location>
</feature>
<dbReference type="InterPro" id="IPR045838">
    <property type="entry name" value="DEPDC5_CTD"/>
</dbReference>
<dbReference type="SMART" id="SM00049">
    <property type="entry name" value="DEP"/>
    <property type="match status" value="1"/>
</dbReference>
<comment type="similarity">
    <text evidence="2">Belongs to the IML1 family.</text>
</comment>
<accession>A0A4P9WL91</accession>
<evidence type="ECO:0000256" key="2">
    <source>
        <dbReference type="ARBA" id="ARBA00005643"/>
    </source>
</evidence>